<dbReference type="Gene3D" id="3.20.20.80">
    <property type="entry name" value="Glycosidases"/>
    <property type="match status" value="1"/>
</dbReference>
<dbReference type="EMBL" id="DTBD01000083">
    <property type="protein sequence ID" value="HGQ65265.1"/>
    <property type="molecule type" value="Genomic_DNA"/>
</dbReference>
<protein>
    <recommendedName>
        <fullName evidence="2">Alpha-L-arabinofuranosidase 1 catalytic domain-containing protein</fullName>
    </recommendedName>
</protein>
<dbReference type="PANTHER" id="PTHR43576">
    <property type="entry name" value="ALPHA-L-ARABINOFURANOSIDASE C-RELATED"/>
    <property type="match status" value="1"/>
</dbReference>
<feature type="transmembrane region" description="Helical" evidence="1">
    <location>
        <begin position="758"/>
        <end position="779"/>
    </location>
</feature>
<accession>A0A7C4NLY0</accession>
<dbReference type="InterPro" id="IPR017853">
    <property type="entry name" value="GH"/>
</dbReference>
<reference evidence="4" key="1">
    <citation type="journal article" date="2020" name="mSystems">
        <title>Genome- and Community-Level Interaction Insights into Carbon Utilization and Element Cycling Functions of Hydrothermarchaeota in Hydrothermal Sediment.</title>
        <authorList>
            <person name="Zhou Z."/>
            <person name="Liu Y."/>
            <person name="Xu W."/>
            <person name="Pan J."/>
            <person name="Luo Z.H."/>
            <person name="Li M."/>
        </authorList>
    </citation>
    <scope>NUCLEOTIDE SEQUENCE [LARGE SCALE GENOMIC DNA]</scope>
    <source>
        <strain evidence="4">SpSt-637</strain>
        <strain evidence="3">SpSt-667</strain>
    </source>
</reference>
<sequence>MVVSLLKIFVLLIIILMVVNIIFLARFSQYLYNATAEPIGRYSSGFVEYFKSPYDNRVYIEAFAENISLNPISRYLFGIFLEHHGDKIKAGSIYHGIWAEILDNPSFESAKYFGVSVWDGESIAYAWLEYGSGNVSYHLVKGYCIGTSQRIEVKALNSEKIGVKQGIYLPIHRINVYVVELWLRGNVSKVIVSLEKKDGGVIAAHVVENVSESWAKHRFNITVPKGMVLPGEEILLVIATDSIGWLEVDHVSLMPIDNVFGFDPDVIKYLREAGITLIRWPGGNFASQYHWKDGIGSRECRPIKLNRAWNIPEYNYVGIDEFIIFTKLVGAEPLIVVNAGWDGTVEEALEWVEYTNGDINTKWGRVRAGNGYPEPYNVIWWELGNELYGHWQIGFMSNFEYAQRYKELYEAMKAKDHRLKLIANGGLDNVGQPHSISWMLWDQPLLESNSGRVEYLSRHYLIWVDQNEVDYYKAIGWTFAVRERWKEMKEILKKLQDPLPKIAITEAQGAKDLDVSTTMIEALWVAGLYNSAIYSDGFVEVITRSSLMWFGGGLRKTFEIVYPTPALYVHKIYATQPGKYPVALKVSTPVFNSSSRPPEIPAANDVPYVDAVALFNEDRSKLSIIVVNYHTQKSMLTTITLSNYIIQGEIIATQLKGKNIGGRNTWRNPENIKPINFTISPKSRYSIELELPPLSVTLLIIPGSITEEPTTHVYTTTETPSLTNSQTYQPLPISTSITTQTTLSLEPTTSSTQISRNLGIELAIIASIIVMFTTTYTIIKRKRKSKL</sequence>
<evidence type="ECO:0000313" key="3">
    <source>
        <dbReference type="EMBL" id="HGQ36296.1"/>
    </source>
</evidence>
<keyword evidence="1" id="KW-0472">Membrane</keyword>
<dbReference type="InterPro" id="IPR013780">
    <property type="entry name" value="Glyco_hydro_b"/>
</dbReference>
<evidence type="ECO:0000256" key="1">
    <source>
        <dbReference type="SAM" id="Phobius"/>
    </source>
</evidence>
<feature type="domain" description="Alpha-L-arabinofuranosidase 1 catalytic" evidence="2">
    <location>
        <begin position="273"/>
        <end position="448"/>
    </location>
</feature>
<evidence type="ECO:0000313" key="4">
    <source>
        <dbReference type="EMBL" id="HGQ65265.1"/>
    </source>
</evidence>
<dbReference type="SUPFAM" id="SSF51445">
    <property type="entry name" value="(Trans)glycosidases"/>
    <property type="match status" value="1"/>
</dbReference>
<dbReference type="PANTHER" id="PTHR43576:SF2">
    <property type="entry name" value="INTRACELLULAR EXO-ALPHA-L-ARABINOFURANOSIDASE 2"/>
    <property type="match status" value="1"/>
</dbReference>
<feature type="transmembrane region" description="Helical" evidence="1">
    <location>
        <begin position="5"/>
        <end position="25"/>
    </location>
</feature>
<evidence type="ECO:0000259" key="2">
    <source>
        <dbReference type="Pfam" id="PF22848"/>
    </source>
</evidence>
<dbReference type="InterPro" id="IPR055235">
    <property type="entry name" value="ASD1_cat"/>
</dbReference>
<dbReference type="GO" id="GO:0000272">
    <property type="term" value="P:polysaccharide catabolic process"/>
    <property type="evidence" value="ECO:0007669"/>
    <property type="project" value="TreeGrafter"/>
</dbReference>
<dbReference type="AlphaFoldDB" id="A0A7C4NLY0"/>
<organism evidence="4">
    <name type="scientific">Ignisphaera aggregans</name>
    <dbReference type="NCBI Taxonomy" id="334771"/>
    <lineage>
        <taxon>Archaea</taxon>
        <taxon>Thermoproteota</taxon>
        <taxon>Thermoprotei</taxon>
        <taxon>Desulfurococcales</taxon>
        <taxon>Desulfurococcaceae</taxon>
        <taxon>Ignisphaera</taxon>
    </lineage>
</organism>
<keyword evidence="1" id="KW-1133">Transmembrane helix</keyword>
<gene>
    <name evidence="4" type="ORF">ENU08_08495</name>
    <name evidence="3" type="ORF">ENU41_06435</name>
</gene>
<name>A0A7C4NLY0_9CREN</name>
<dbReference type="SUPFAM" id="SSF51011">
    <property type="entry name" value="Glycosyl hydrolase domain"/>
    <property type="match status" value="1"/>
</dbReference>
<comment type="caution">
    <text evidence="4">The sequence shown here is derived from an EMBL/GenBank/DDBJ whole genome shotgun (WGS) entry which is preliminary data.</text>
</comment>
<keyword evidence="1" id="KW-0812">Transmembrane</keyword>
<proteinExistence type="predicted"/>
<dbReference type="EMBL" id="DTCK01000040">
    <property type="protein sequence ID" value="HGQ36296.1"/>
    <property type="molecule type" value="Genomic_DNA"/>
</dbReference>
<dbReference type="Gene3D" id="2.60.40.1180">
    <property type="entry name" value="Golgi alpha-mannosidase II"/>
    <property type="match status" value="1"/>
</dbReference>
<dbReference type="Pfam" id="PF22848">
    <property type="entry name" value="ASD1_dom"/>
    <property type="match status" value="1"/>
</dbReference>